<dbReference type="InterPro" id="IPR036388">
    <property type="entry name" value="WH-like_DNA-bd_sf"/>
</dbReference>
<dbReference type="GO" id="GO:0003700">
    <property type="term" value="F:DNA-binding transcription factor activity"/>
    <property type="evidence" value="ECO:0007669"/>
    <property type="project" value="InterPro"/>
</dbReference>
<dbReference type="SUPFAM" id="SSF46894">
    <property type="entry name" value="C-terminal effector domain of the bipartite response regulators"/>
    <property type="match status" value="1"/>
</dbReference>
<name>A0A1H8A348_9FIRM</name>
<dbReference type="GO" id="GO:0005737">
    <property type="term" value="C:cytoplasm"/>
    <property type="evidence" value="ECO:0007669"/>
    <property type="project" value="InterPro"/>
</dbReference>
<proteinExistence type="predicted"/>
<dbReference type="InterPro" id="IPR016032">
    <property type="entry name" value="Sig_transdc_resp-reg_C-effctor"/>
</dbReference>
<reference evidence="3 4" key="1">
    <citation type="submission" date="2016-10" db="EMBL/GenBank/DDBJ databases">
        <authorList>
            <person name="de Groot N.N."/>
        </authorList>
    </citation>
    <scope>NUCLEOTIDE SEQUENCE [LARGE SCALE GENOMIC DNA]</scope>
    <source>
        <strain evidence="3 4">CGMCC 1.5070</strain>
    </source>
</reference>
<dbReference type="Pfam" id="PF24963">
    <property type="entry name" value="DUF7768"/>
    <property type="match status" value="1"/>
</dbReference>
<dbReference type="STRING" id="474960.SAMN05216180_1041"/>
<dbReference type="GO" id="GO:0003743">
    <property type="term" value="F:translation initiation factor activity"/>
    <property type="evidence" value="ECO:0007669"/>
    <property type="project" value="UniProtKB-KW"/>
</dbReference>
<evidence type="ECO:0000313" key="4">
    <source>
        <dbReference type="Proteomes" id="UP000199158"/>
    </source>
</evidence>
<dbReference type="EMBL" id="FOCG01000001">
    <property type="protein sequence ID" value="SEM64334.1"/>
    <property type="molecule type" value="Genomic_DNA"/>
</dbReference>
<dbReference type="Proteomes" id="UP000199158">
    <property type="component" value="Unassembled WGS sequence"/>
</dbReference>
<dbReference type="GO" id="GO:0005509">
    <property type="term" value="F:calcium ion binding"/>
    <property type="evidence" value="ECO:0007669"/>
    <property type="project" value="InterPro"/>
</dbReference>
<dbReference type="Gene3D" id="3.40.50.10400">
    <property type="entry name" value="Hypothetical protein PA1492"/>
    <property type="match status" value="1"/>
</dbReference>
<protein>
    <submittedName>
        <fullName evidence="3">Sporulation initiation factor Spo0A C terminal</fullName>
    </submittedName>
</protein>
<feature type="domain" description="Sporulation initiation factor Spo0A C-terminal" evidence="1">
    <location>
        <begin position="6"/>
        <end position="100"/>
    </location>
</feature>
<dbReference type="AlphaFoldDB" id="A0A1H8A348"/>
<evidence type="ECO:0000259" key="1">
    <source>
        <dbReference type="Pfam" id="PF08769"/>
    </source>
</evidence>
<evidence type="ECO:0000313" key="3">
    <source>
        <dbReference type="EMBL" id="SEM64334.1"/>
    </source>
</evidence>
<gene>
    <name evidence="3" type="ORF">SAMN05216180_1041</name>
</gene>
<dbReference type="Pfam" id="PF08769">
    <property type="entry name" value="Spo0A_C"/>
    <property type="match status" value="1"/>
</dbReference>
<keyword evidence="3" id="KW-0396">Initiation factor</keyword>
<sequence length="218" mass="24757">MNKTDIQRIMLELGIPTSIKGFTLLTDAINLYTEADSMMDLYEKLARKSETTPSRVERNIRHAISAAYSCGNTELLRRMFKSSTGKQPNNAHFIPRIYLKLSQEKQSASEFETTPIVYICSPCRGNVAENLNLAQMYCVYALNNGCTPIAPHLMFRHLLSDDKPKERARALAIGMQLLGLCHEVWVFGNTITEGMHGEIDYATKHNIKIVYKRLLQSR</sequence>
<evidence type="ECO:0000259" key="2">
    <source>
        <dbReference type="Pfam" id="PF24963"/>
    </source>
</evidence>
<organism evidence="3 4">
    <name type="scientific">Hydrogenoanaerobacterium saccharovorans</name>
    <dbReference type="NCBI Taxonomy" id="474960"/>
    <lineage>
        <taxon>Bacteria</taxon>
        <taxon>Bacillati</taxon>
        <taxon>Bacillota</taxon>
        <taxon>Clostridia</taxon>
        <taxon>Eubacteriales</taxon>
        <taxon>Oscillospiraceae</taxon>
        <taxon>Hydrogenoanaerobacterium</taxon>
    </lineage>
</organism>
<feature type="domain" description="DUF7768" evidence="2">
    <location>
        <begin position="115"/>
        <end position="211"/>
    </location>
</feature>
<accession>A0A1H8A348</accession>
<dbReference type="GO" id="GO:0003677">
    <property type="term" value="F:DNA binding"/>
    <property type="evidence" value="ECO:0007669"/>
    <property type="project" value="InterPro"/>
</dbReference>
<dbReference type="Gene3D" id="1.10.10.10">
    <property type="entry name" value="Winged helix-like DNA-binding domain superfamily/Winged helix DNA-binding domain"/>
    <property type="match status" value="1"/>
</dbReference>
<dbReference type="InterPro" id="IPR014879">
    <property type="entry name" value="Spo0A_C"/>
</dbReference>
<dbReference type="InterPro" id="IPR056670">
    <property type="entry name" value="DUF7768"/>
</dbReference>
<keyword evidence="3" id="KW-0648">Protein biosynthesis</keyword>
<keyword evidence="4" id="KW-1185">Reference proteome</keyword>
<dbReference type="OrthoDB" id="9807423at2"/>
<dbReference type="GO" id="GO:0042173">
    <property type="term" value="P:regulation of sporulation resulting in formation of a cellular spore"/>
    <property type="evidence" value="ECO:0007669"/>
    <property type="project" value="InterPro"/>
</dbReference>
<dbReference type="RefSeq" id="WP_092752316.1">
    <property type="nucleotide sequence ID" value="NZ_FOCG01000001.1"/>
</dbReference>